<reference evidence="7" key="1">
    <citation type="submission" date="2020-02" db="EMBL/GenBank/DDBJ databases">
        <authorList>
            <person name="Meier V. D."/>
        </authorList>
    </citation>
    <scope>NUCLEOTIDE SEQUENCE</scope>
    <source>
        <strain evidence="7">AVDCRST_MAG54</strain>
    </source>
</reference>
<evidence type="ECO:0000256" key="4">
    <source>
        <dbReference type="RuleBase" id="RU361235"/>
    </source>
</evidence>
<organism evidence="7">
    <name type="scientific">uncultured Actinomycetospora sp</name>
    <dbReference type="NCBI Taxonomy" id="1135996"/>
    <lineage>
        <taxon>Bacteria</taxon>
        <taxon>Bacillati</taxon>
        <taxon>Actinomycetota</taxon>
        <taxon>Actinomycetes</taxon>
        <taxon>Pseudonocardiales</taxon>
        <taxon>Pseudonocardiaceae</taxon>
        <taxon>Actinomycetospora</taxon>
        <taxon>environmental samples</taxon>
    </lineage>
</organism>
<dbReference type="InterPro" id="IPR029058">
    <property type="entry name" value="AB_hydrolase_fold"/>
</dbReference>
<evidence type="ECO:0000256" key="2">
    <source>
        <dbReference type="ARBA" id="ARBA00022801"/>
    </source>
</evidence>
<protein>
    <recommendedName>
        <fullName evidence="4">Carboxylic ester hydrolase</fullName>
        <ecNumber evidence="4">3.1.1.-</ecNumber>
    </recommendedName>
</protein>
<accession>A0A6J4K5W2</accession>
<evidence type="ECO:0000256" key="1">
    <source>
        <dbReference type="ARBA" id="ARBA00005964"/>
    </source>
</evidence>
<name>A0A6J4K5W2_9PSEU</name>
<dbReference type="AlphaFoldDB" id="A0A6J4K5W2"/>
<feature type="domain" description="Carboxylesterase type B" evidence="6">
    <location>
        <begin position="4"/>
        <end position="462"/>
    </location>
</feature>
<dbReference type="EC" id="3.1.1.-" evidence="4"/>
<dbReference type="EMBL" id="CADCTH010000614">
    <property type="protein sequence ID" value="CAA9296170.1"/>
    <property type="molecule type" value="Genomic_DNA"/>
</dbReference>
<dbReference type="Gene3D" id="3.40.50.1820">
    <property type="entry name" value="alpha/beta hydrolase"/>
    <property type="match status" value="1"/>
</dbReference>
<dbReference type="InterPro" id="IPR019826">
    <property type="entry name" value="Carboxylesterase_B_AS"/>
</dbReference>
<dbReference type="PRINTS" id="PR00878">
    <property type="entry name" value="CHOLNESTRASE"/>
</dbReference>
<feature type="region of interest" description="Disordered" evidence="5">
    <location>
        <begin position="33"/>
        <end position="67"/>
    </location>
</feature>
<evidence type="ECO:0000313" key="7">
    <source>
        <dbReference type="EMBL" id="CAA9296170.1"/>
    </source>
</evidence>
<feature type="region of interest" description="Disordered" evidence="5">
    <location>
        <begin position="463"/>
        <end position="498"/>
    </location>
</feature>
<feature type="active site" description="Charge relay system" evidence="3">
    <location>
        <position position="414"/>
    </location>
</feature>
<dbReference type="GO" id="GO:0004104">
    <property type="term" value="F:cholinesterase activity"/>
    <property type="evidence" value="ECO:0007669"/>
    <property type="project" value="InterPro"/>
</dbReference>
<feature type="active site" description="Acyl-ester intermediate" evidence="3">
    <location>
        <position position="191"/>
    </location>
</feature>
<evidence type="ECO:0000259" key="6">
    <source>
        <dbReference type="Pfam" id="PF00135"/>
    </source>
</evidence>
<dbReference type="SUPFAM" id="SSF53474">
    <property type="entry name" value="alpha/beta-Hydrolases"/>
    <property type="match status" value="1"/>
</dbReference>
<feature type="active site" description="Charge relay system" evidence="3">
    <location>
        <position position="317"/>
    </location>
</feature>
<proteinExistence type="inferred from homology"/>
<comment type="similarity">
    <text evidence="1 4">Belongs to the type-B carboxylesterase/lipase family.</text>
</comment>
<feature type="compositionally biased region" description="Polar residues" evidence="5">
    <location>
        <begin position="470"/>
        <end position="482"/>
    </location>
</feature>
<dbReference type="PANTHER" id="PTHR11559">
    <property type="entry name" value="CARBOXYLESTERASE"/>
    <property type="match status" value="1"/>
</dbReference>
<sequence length="498" mass="51053">MDETRKTTGGTIRGTVADGIASFLGVPYAAAPVGPRRFARPEPTSWDGERDATVPGPTAPQGPTEAPGMPDISPVLGPGWVPGSEYLTVDVRTPDTGGSGGSGLPVMVFVHGGSFTGGSSRASVYDGTQLAREGAVVVVINYRLGVPGFAHVPGVVANRGLHDQIAALRWVHDNAAAFGGDPDRITVFGESAGGIGVADLLVAAPPGLLRRAVVQSGGGSHALAPQQAAVTTAALAEDLGVTPAGLVDVPDEGLVAALGRLGQDPPDLAVGGRDPLMGLALVGPVIDDDLLGGQPVDAVAAGAAAALDLLVGSNADEMALYSVVLGEAMGLPGPDEDALHAAVARLHDDPGAVIAAYRSAGRGTSAAEVDDAVRTDWMFGVPARRLADAHQGRTWRYAFGWRSPGWEGRLGACHALELPFVFDVVGRVDTGAFVTVDTEETRALAARMRTAWVAFARDGDPGWPGYTADAPTTQRFDTTDALTDTPDGPEQAVWDGVR</sequence>
<gene>
    <name evidence="7" type="ORF">AVDCRST_MAG54-4867</name>
</gene>
<dbReference type="Pfam" id="PF00135">
    <property type="entry name" value="COesterase"/>
    <property type="match status" value="1"/>
</dbReference>
<dbReference type="InterPro" id="IPR000997">
    <property type="entry name" value="Cholinesterase"/>
</dbReference>
<evidence type="ECO:0000256" key="5">
    <source>
        <dbReference type="SAM" id="MobiDB-lite"/>
    </source>
</evidence>
<dbReference type="PROSITE" id="PS00122">
    <property type="entry name" value="CARBOXYLESTERASE_B_1"/>
    <property type="match status" value="1"/>
</dbReference>
<dbReference type="InterPro" id="IPR002018">
    <property type="entry name" value="CarbesteraseB"/>
</dbReference>
<dbReference type="InterPro" id="IPR050309">
    <property type="entry name" value="Type-B_Carboxylest/Lipase"/>
</dbReference>
<keyword evidence="2 4" id="KW-0378">Hydrolase</keyword>
<evidence type="ECO:0000256" key="3">
    <source>
        <dbReference type="PIRSR" id="PIRSR600997-1"/>
    </source>
</evidence>